<dbReference type="GO" id="GO:0005634">
    <property type="term" value="C:nucleus"/>
    <property type="evidence" value="ECO:0007669"/>
    <property type="project" value="TreeGrafter"/>
</dbReference>
<dbReference type="PANTHER" id="PTHR28083">
    <property type="entry name" value="GOOD FOR FULL DBP5 ACTIVITY PROTEIN 2"/>
    <property type="match status" value="1"/>
</dbReference>
<dbReference type="Pfam" id="PF21762">
    <property type="entry name" value="DEDDh_C"/>
    <property type="match status" value="1"/>
</dbReference>
<organism evidence="3 4">
    <name type="scientific">Massarina eburnea CBS 473.64</name>
    <dbReference type="NCBI Taxonomy" id="1395130"/>
    <lineage>
        <taxon>Eukaryota</taxon>
        <taxon>Fungi</taxon>
        <taxon>Dikarya</taxon>
        <taxon>Ascomycota</taxon>
        <taxon>Pezizomycotina</taxon>
        <taxon>Dothideomycetes</taxon>
        <taxon>Pleosporomycetidae</taxon>
        <taxon>Pleosporales</taxon>
        <taxon>Massarineae</taxon>
        <taxon>Massarinaceae</taxon>
        <taxon>Massarina</taxon>
    </lineage>
</organism>
<dbReference type="EMBL" id="MU006789">
    <property type="protein sequence ID" value="KAF2638747.1"/>
    <property type="molecule type" value="Genomic_DNA"/>
</dbReference>
<dbReference type="InterPro" id="IPR040151">
    <property type="entry name" value="Gfd2/YDR514C-like"/>
</dbReference>
<feature type="region of interest" description="Disordered" evidence="1">
    <location>
        <begin position="1"/>
        <end position="35"/>
    </location>
</feature>
<dbReference type="PANTHER" id="PTHR28083:SF1">
    <property type="entry name" value="GOOD FOR FULL DBP5 ACTIVITY PROTEIN 2"/>
    <property type="match status" value="1"/>
</dbReference>
<evidence type="ECO:0000313" key="4">
    <source>
        <dbReference type="Proteomes" id="UP000799753"/>
    </source>
</evidence>
<proteinExistence type="predicted"/>
<feature type="domain" description="Gfd2/YDR514C-like C-terminal" evidence="2">
    <location>
        <begin position="110"/>
        <end position="282"/>
    </location>
</feature>
<dbReference type="AlphaFoldDB" id="A0A6A6RU73"/>
<evidence type="ECO:0000256" key="1">
    <source>
        <dbReference type="SAM" id="MobiDB-lite"/>
    </source>
</evidence>
<dbReference type="Proteomes" id="UP000799753">
    <property type="component" value="Unassembled WGS sequence"/>
</dbReference>
<keyword evidence="4" id="KW-1185">Reference proteome</keyword>
<sequence>MASPRQNDHSSMAITPQPKDQRHDAIPDTSHTDDETLSAIRQTSEYFVQALLKSETDCLRHLDVLAFLRGVHSEVLSQVPKLVRKTLTNAILVAPHFLWNPRGVPKPRIVQFGITAAEVSELQKVEYLKGKPLMGLEGVVDARHYRIIEDPQEQITKPDLVPTDFLYGTSQTITAAEGVEQLRRIFVHRSGSSKSLRPVIFIGSNIRGQINGMKDLGFDVDAAGVVCLQLDAQDMSQEIDFFDIRNPSGNTLLWDLISSKYQYRRKNPNNSGNNAADTFMAAFFLLHDFVQPRPYVIYINPEVEAFQESLREKNGHEVSCTSCASDQHTVTMCKHKVHCEHCGTDPLHNQYAHTHRTELCPIVLAGGKGPLPHITPMDSAADKNDTSIKLASLGPQLGVYTGEHIPPCQRCSKSALWAVREVASAHSTSTCRYTLPCAHCSASNSSILRKRLAYDHETGKCSWYYSPCMICIYKADNEHTRLAHTHSAADCGHYSPCLHCLDSQDQVRVKLADTHLTKNCSSPPPSYKADYVPRKPRILALGTSMILPPGAGPQN</sequence>
<protein>
    <recommendedName>
        <fullName evidence="2">Gfd2/YDR514C-like C-terminal domain-containing protein</fullName>
    </recommendedName>
</protein>
<name>A0A6A6RU73_9PLEO</name>
<accession>A0A6A6RU73</accession>
<gene>
    <name evidence="3" type="ORF">P280DRAFT_528998</name>
</gene>
<feature type="compositionally biased region" description="Basic and acidic residues" evidence="1">
    <location>
        <begin position="19"/>
        <end position="34"/>
    </location>
</feature>
<evidence type="ECO:0000313" key="3">
    <source>
        <dbReference type="EMBL" id="KAF2638747.1"/>
    </source>
</evidence>
<evidence type="ECO:0000259" key="2">
    <source>
        <dbReference type="Pfam" id="PF21762"/>
    </source>
</evidence>
<dbReference type="InterPro" id="IPR048519">
    <property type="entry name" value="Gfd2/YDR514C-like_C"/>
</dbReference>
<reference evidence="3" key="1">
    <citation type="journal article" date="2020" name="Stud. Mycol.">
        <title>101 Dothideomycetes genomes: a test case for predicting lifestyles and emergence of pathogens.</title>
        <authorList>
            <person name="Haridas S."/>
            <person name="Albert R."/>
            <person name="Binder M."/>
            <person name="Bloem J."/>
            <person name="Labutti K."/>
            <person name="Salamov A."/>
            <person name="Andreopoulos B."/>
            <person name="Baker S."/>
            <person name="Barry K."/>
            <person name="Bills G."/>
            <person name="Bluhm B."/>
            <person name="Cannon C."/>
            <person name="Castanera R."/>
            <person name="Culley D."/>
            <person name="Daum C."/>
            <person name="Ezra D."/>
            <person name="Gonzalez J."/>
            <person name="Henrissat B."/>
            <person name="Kuo A."/>
            <person name="Liang C."/>
            <person name="Lipzen A."/>
            <person name="Lutzoni F."/>
            <person name="Magnuson J."/>
            <person name="Mondo S."/>
            <person name="Nolan M."/>
            <person name="Ohm R."/>
            <person name="Pangilinan J."/>
            <person name="Park H.-J."/>
            <person name="Ramirez L."/>
            <person name="Alfaro M."/>
            <person name="Sun H."/>
            <person name="Tritt A."/>
            <person name="Yoshinaga Y."/>
            <person name="Zwiers L.-H."/>
            <person name="Turgeon B."/>
            <person name="Goodwin S."/>
            <person name="Spatafora J."/>
            <person name="Crous P."/>
            <person name="Grigoriev I."/>
        </authorList>
    </citation>
    <scope>NUCLEOTIDE SEQUENCE</scope>
    <source>
        <strain evidence="3">CBS 473.64</strain>
    </source>
</reference>